<name>A0A1E3XG54_9BACT</name>
<feature type="domain" description="Cytochrome c" evidence="4">
    <location>
        <begin position="3"/>
        <end position="69"/>
    </location>
</feature>
<dbReference type="Pfam" id="PF13442">
    <property type="entry name" value="Cytochrome_CBB3"/>
    <property type="match status" value="1"/>
</dbReference>
<dbReference type="SUPFAM" id="SSF46626">
    <property type="entry name" value="Cytochrome c"/>
    <property type="match status" value="1"/>
</dbReference>
<dbReference type="AlphaFoldDB" id="A0A1E3XG54"/>
<dbReference type="GO" id="GO:0046872">
    <property type="term" value="F:metal ion binding"/>
    <property type="evidence" value="ECO:0007669"/>
    <property type="project" value="UniProtKB-KW"/>
</dbReference>
<dbReference type="Gene3D" id="1.10.760.10">
    <property type="entry name" value="Cytochrome c-like domain"/>
    <property type="match status" value="1"/>
</dbReference>
<proteinExistence type="predicted"/>
<dbReference type="InterPro" id="IPR036909">
    <property type="entry name" value="Cyt_c-like_dom_sf"/>
</dbReference>
<dbReference type="GO" id="GO:0009055">
    <property type="term" value="F:electron transfer activity"/>
    <property type="evidence" value="ECO:0007669"/>
    <property type="project" value="InterPro"/>
</dbReference>
<evidence type="ECO:0000256" key="3">
    <source>
        <dbReference type="ARBA" id="ARBA00023004"/>
    </source>
</evidence>
<evidence type="ECO:0000256" key="1">
    <source>
        <dbReference type="ARBA" id="ARBA00022617"/>
    </source>
</evidence>
<evidence type="ECO:0000256" key="2">
    <source>
        <dbReference type="ARBA" id="ARBA00022723"/>
    </source>
</evidence>
<keyword evidence="3" id="KW-0408">Iron</keyword>
<sequence length="78" mass="8717">MLCHGEHGDGKGMAKQVSPLPSDFTDLEWKYGGRLEEIFRIISSGVPGTMMPPWGLLSETERWALVYYVKAFSGKGIR</sequence>
<dbReference type="InterPro" id="IPR009056">
    <property type="entry name" value="Cyt_c-like_dom"/>
</dbReference>
<dbReference type="Proteomes" id="UP000094056">
    <property type="component" value="Unassembled WGS sequence"/>
</dbReference>
<keyword evidence="1" id="KW-0349">Heme</keyword>
<organism evidence="5 6">
    <name type="scientific">Candidatus Scalindua rubra</name>
    <dbReference type="NCBI Taxonomy" id="1872076"/>
    <lineage>
        <taxon>Bacteria</taxon>
        <taxon>Pseudomonadati</taxon>
        <taxon>Planctomycetota</taxon>
        <taxon>Candidatus Brocadiia</taxon>
        <taxon>Candidatus Brocadiales</taxon>
        <taxon>Candidatus Scalinduaceae</taxon>
        <taxon>Candidatus Scalindua</taxon>
    </lineage>
</organism>
<comment type="caution">
    <text evidence="5">The sequence shown here is derived from an EMBL/GenBank/DDBJ whole genome shotgun (WGS) entry which is preliminary data.</text>
</comment>
<evidence type="ECO:0000259" key="4">
    <source>
        <dbReference type="Pfam" id="PF13442"/>
    </source>
</evidence>
<accession>A0A1E3XG54</accession>
<dbReference type="GO" id="GO:0020037">
    <property type="term" value="F:heme binding"/>
    <property type="evidence" value="ECO:0007669"/>
    <property type="project" value="InterPro"/>
</dbReference>
<protein>
    <submittedName>
        <fullName evidence="5">Putative cytochrome c</fullName>
    </submittedName>
</protein>
<dbReference type="EMBL" id="MAYW01000003">
    <property type="protein sequence ID" value="ODS34616.1"/>
    <property type="molecule type" value="Genomic_DNA"/>
</dbReference>
<evidence type="ECO:0000313" key="5">
    <source>
        <dbReference type="EMBL" id="ODS34616.1"/>
    </source>
</evidence>
<reference evidence="5 6" key="1">
    <citation type="submission" date="2016-07" db="EMBL/GenBank/DDBJ databases">
        <title>Draft genome of Scalindua rubra, obtained from a brine-seawater interface in the Red Sea, sheds light on salt adaptation in anammox bacteria.</title>
        <authorList>
            <person name="Speth D.R."/>
            <person name="Lagkouvardos I."/>
            <person name="Wang Y."/>
            <person name="Qian P.-Y."/>
            <person name="Dutilh B.E."/>
            <person name="Jetten M.S."/>
        </authorList>
    </citation>
    <scope>NUCLEOTIDE SEQUENCE [LARGE SCALE GENOMIC DNA]</scope>
    <source>
        <strain evidence="5">BSI-1</strain>
    </source>
</reference>
<keyword evidence="2" id="KW-0479">Metal-binding</keyword>
<gene>
    <name evidence="5" type="ORF">SCARUB_00196</name>
</gene>
<evidence type="ECO:0000313" key="6">
    <source>
        <dbReference type="Proteomes" id="UP000094056"/>
    </source>
</evidence>